<dbReference type="InterPro" id="IPR011992">
    <property type="entry name" value="EF-hand-dom_pair"/>
</dbReference>
<evidence type="ECO:0000313" key="6">
    <source>
        <dbReference type="EMBL" id="KAB5552272.1"/>
    </source>
</evidence>
<comment type="caution">
    <text evidence="6">The sequence shown here is derived from an EMBL/GenBank/DDBJ whole genome shotgun (WGS) entry which is preliminary data.</text>
</comment>
<dbReference type="Pfam" id="PF13405">
    <property type="entry name" value="EF-hand_6"/>
    <property type="match status" value="1"/>
</dbReference>
<protein>
    <recommendedName>
        <fullName evidence="5">EF-hand domain-containing protein</fullName>
    </recommendedName>
</protein>
<evidence type="ECO:0000256" key="1">
    <source>
        <dbReference type="ARBA" id="ARBA00003291"/>
    </source>
</evidence>
<dbReference type="GO" id="GO:0005737">
    <property type="term" value="C:cytoplasm"/>
    <property type="evidence" value="ECO:0007669"/>
    <property type="project" value="UniProtKB-ARBA"/>
</dbReference>
<proteinExistence type="predicted"/>
<organism evidence="6 7">
    <name type="scientific">Salix brachista</name>
    <dbReference type="NCBI Taxonomy" id="2182728"/>
    <lineage>
        <taxon>Eukaryota</taxon>
        <taxon>Viridiplantae</taxon>
        <taxon>Streptophyta</taxon>
        <taxon>Embryophyta</taxon>
        <taxon>Tracheophyta</taxon>
        <taxon>Spermatophyta</taxon>
        <taxon>Magnoliopsida</taxon>
        <taxon>eudicotyledons</taxon>
        <taxon>Gunneridae</taxon>
        <taxon>Pentapetalae</taxon>
        <taxon>rosids</taxon>
        <taxon>fabids</taxon>
        <taxon>Malpighiales</taxon>
        <taxon>Salicaceae</taxon>
        <taxon>Saliceae</taxon>
        <taxon>Salix</taxon>
    </lineage>
</organism>
<dbReference type="SMART" id="SM00054">
    <property type="entry name" value="EFh"/>
    <property type="match status" value="3"/>
</dbReference>
<comment type="function">
    <text evidence="1">Potential calcium sensor.</text>
</comment>
<dbReference type="PANTHER" id="PTHR10891">
    <property type="entry name" value="EF-HAND CALCIUM-BINDING DOMAIN CONTAINING PROTEIN"/>
    <property type="match status" value="1"/>
</dbReference>
<evidence type="ECO:0000256" key="4">
    <source>
        <dbReference type="ARBA" id="ARBA00022837"/>
    </source>
</evidence>
<evidence type="ECO:0000259" key="5">
    <source>
        <dbReference type="PROSITE" id="PS50222"/>
    </source>
</evidence>
<dbReference type="InterPro" id="IPR002048">
    <property type="entry name" value="EF_hand_dom"/>
</dbReference>
<feature type="domain" description="EF-hand" evidence="5">
    <location>
        <begin position="120"/>
        <end position="155"/>
    </location>
</feature>
<dbReference type="PROSITE" id="PS00018">
    <property type="entry name" value="EF_HAND_1"/>
    <property type="match status" value="3"/>
</dbReference>
<evidence type="ECO:0000256" key="3">
    <source>
        <dbReference type="ARBA" id="ARBA00022737"/>
    </source>
</evidence>
<reference evidence="7" key="1">
    <citation type="journal article" date="2019" name="Gigascience">
        <title>De novo genome assembly of the endangered Acer yangbiense, a plant species with extremely small populations endemic to Yunnan Province, China.</title>
        <authorList>
            <person name="Yang J."/>
            <person name="Wariss H.M."/>
            <person name="Tao L."/>
            <person name="Zhang R."/>
            <person name="Yun Q."/>
            <person name="Hollingsworth P."/>
            <person name="Dao Z."/>
            <person name="Luo G."/>
            <person name="Guo H."/>
            <person name="Ma Y."/>
            <person name="Sun W."/>
        </authorList>
    </citation>
    <scope>NUCLEOTIDE SEQUENCE [LARGE SCALE GENOMIC DNA]</scope>
    <source>
        <strain evidence="7">cv. br00</strain>
    </source>
</reference>
<dbReference type="AlphaFoldDB" id="A0A5N5MBC5"/>
<dbReference type="Proteomes" id="UP000326939">
    <property type="component" value="Chromosome 6"/>
</dbReference>
<evidence type="ECO:0000256" key="2">
    <source>
        <dbReference type="ARBA" id="ARBA00022723"/>
    </source>
</evidence>
<dbReference type="SUPFAM" id="SSF47473">
    <property type="entry name" value="EF-hand"/>
    <property type="match status" value="1"/>
</dbReference>
<name>A0A5N5MBC5_9ROSI</name>
<dbReference type="CDD" id="cd00051">
    <property type="entry name" value="EFh"/>
    <property type="match status" value="1"/>
</dbReference>
<feature type="domain" description="EF-hand" evidence="5">
    <location>
        <begin position="158"/>
        <end position="193"/>
    </location>
</feature>
<accession>A0A5N5MBC5</accession>
<dbReference type="Pfam" id="PF13499">
    <property type="entry name" value="EF-hand_7"/>
    <property type="match status" value="1"/>
</dbReference>
<evidence type="ECO:0000313" key="7">
    <source>
        <dbReference type="Proteomes" id="UP000326939"/>
    </source>
</evidence>
<feature type="domain" description="EF-hand" evidence="5">
    <location>
        <begin position="23"/>
        <end position="58"/>
    </location>
</feature>
<keyword evidence="2" id="KW-0479">Metal-binding</keyword>
<dbReference type="PROSITE" id="PS50222">
    <property type="entry name" value="EF_HAND_2"/>
    <property type="match status" value="3"/>
</dbReference>
<dbReference type="Gene3D" id="1.10.238.10">
    <property type="entry name" value="EF-hand"/>
    <property type="match status" value="2"/>
</dbReference>
<keyword evidence="3" id="KW-0677">Repeat</keyword>
<dbReference type="GO" id="GO:0005509">
    <property type="term" value="F:calcium ion binding"/>
    <property type="evidence" value="ECO:0007669"/>
    <property type="project" value="InterPro"/>
</dbReference>
<dbReference type="FunFam" id="1.10.238.10:FF:000089">
    <property type="entry name" value="calmodulin-like protein 3"/>
    <property type="match status" value="1"/>
</dbReference>
<sequence>MEAAAAFAGQKRTSSFSLRCPSLNFLRLRRIFDLFDKNGDGMITIQEISQALSLLGLEADFSELESTIKSHIKPDSVGLSFEDFVSLHQSLDDSFFGYDDTASEEEAANDTGDQARMMRQEESDLSEAFKVFDEDGDGYISARELQVVLRKLGLPEAQEIDRIHQMITSVDRNQDGRVDFFEFKDMMRSVLIPSSPRIDSCGLELSKIRHVVRQPSLICLMPRSSDLVQNAAFSLPRSWTTLSKIYLCARAGLACLCFQKNMKQMHAELMQEKIEVYYTVFTLQPKPIPAGRLKLIANQTDFLIRDPELEESFSFCGCYDFNSPLQSIFFDESDDESYIEIALEPSQKNGHGDFDCRAGEEMELRVSLSSTVPFQEVLSTTKISNECESAATMSSSPSSLATTFTMSSSPSMESDQWDAQMGSKASSTCRVEKAIKRKVQFPKVNRFLNILKPSLTVSSVADDGNGRPANNSHLELVRSSTTKGSTSTAMSSNGIMMKFLIKFRALKIRTLLASLMKSCQVINPPQEMMNMGTHRKLTNPFDKWNALKEQGTTTTTSRSSSCNVHSNNLFGNGERSRVLEMKMDTVRGVLEAIRTGNSIGRDDRKFQSCPCTTKSSPIHHGFSGDDNQNHKICAKDNSIQAAIAHCKRSFSPKTV</sequence>
<dbReference type="InterPro" id="IPR018247">
    <property type="entry name" value="EF_Hand_1_Ca_BS"/>
</dbReference>
<keyword evidence="4" id="KW-0106">Calcium</keyword>
<gene>
    <name evidence="6" type="ORF">DKX38_009583</name>
</gene>
<keyword evidence="7" id="KW-1185">Reference proteome</keyword>
<dbReference type="EMBL" id="VDCV01000006">
    <property type="protein sequence ID" value="KAB5552272.1"/>
    <property type="molecule type" value="Genomic_DNA"/>
</dbReference>
<dbReference type="InterPro" id="IPR039647">
    <property type="entry name" value="EF_hand_pair_protein_CML-like"/>
</dbReference>